<gene>
    <name evidence="6" type="ORF">CEV32_4025</name>
</gene>
<proteinExistence type="predicted"/>
<dbReference type="AlphaFoldDB" id="A0A256FR05"/>
<accession>A0A256FR05</accession>
<protein>
    <submittedName>
        <fullName evidence="6">Crp-like helix-turn-helix domain protein</fullName>
    </submittedName>
</protein>
<feature type="domain" description="Cyclic nucleotide-binding" evidence="4">
    <location>
        <begin position="11"/>
        <end position="90"/>
    </location>
</feature>
<dbReference type="InterPro" id="IPR012318">
    <property type="entry name" value="HTH_CRP"/>
</dbReference>
<name>A0A256FR05_9HYPH</name>
<dbReference type="SUPFAM" id="SSF46785">
    <property type="entry name" value="Winged helix' DNA-binding domain"/>
    <property type="match status" value="1"/>
</dbReference>
<keyword evidence="7" id="KW-1185">Reference proteome</keyword>
<comment type="caution">
    <text evidence="6">The sequence shown here is derived from an EMBL/GenBank/DDBJ whole genome shotgun (WGS) entry which is preliminary data.</text>
</comment>
<dbReference type="CDD" id="cd00038">
    <property type="entry name" value="CAP_ED"/>
    <property type="match status" value="1"/>
</dbReference>
<keyword evidence="2" id="KW-0238">DNA-binding</keyword>
<dbReference type="GO" id="GO:0006355">
    <property type="term" value="P:regulation of DNA-templated transcription"/>
    <property type="evidence" value="ECO:0007669"/>
    <property type="project" value="InterPro"/>
</dbReference>
<evidence type="ECO:0000259" key="4">
    <source>
        <dbReference type="PROSITE" id="PS50042"/>
    </source>
</evidence>
<dbReference type="InterPro" id="IPR018490">
    <property type="entry name" value="cNMP-bd_dom_sf"/>
</dbReference>
<dbReference type="SUPFAM" id="SSF51206">
    <property type="entry name" value="cAMP-binding domain-like"/>
    <property type="match status" value="1"/>
</dbReference>
<evidence type="ECO:0000256" key="1">
    <source>
        <dbReference type="ARBA" id="ARBA00023015"/>
    </source>
</evidence>
<dbReference type="Proteomes" id="UP000216345">
    <property type="component" value="Unassembled WGS sequence"/>
</dbReference>
<dbReference type="EMBL" id="NNRK01000020">
    <property type="protein sequence ID" value="OYR17295.1"/>
    <property type="molecule type" value="Genomic_DNA"/>
</dbReference>
<dbReference type="InterPro" id="IPR014710">
    <property type="entry name" value="RmlC-like_jellyroll"/>
</dbReference>
<dbReference type="Gene3D" id="2.60.120.10">
    <property type="entry name" value="Jelly Rolls"/>
    <property type="match status" value="1"/>
</dbReference>
<dbReference type="RefSeq" id="WP_167382739.1">
    <property type="nucleotide sequence ID" value="NZ_JBHEEL010000012.1"/>
</dbReference>
<dbReference type="Pfam" id="PF13545">
    <property type="entry name" value="HTH_Crp_2"/>
    <property type="match status" value="1"/>
</dbReference>
<evidence type="ECO:0000256" key="2">
    <source>
        <dbReference type="ARBA" id="ARBA00023125"/>
    </source>
</evidence>
<keyword evidence="3" id="KW-0804">Transcription</keyword>
<evidence type="ECO:0000256" key="3">
    <source>
        <dbReference type="ARBA" id="ARBA00023163"/>
    </source>
</evidence>
<dbReference type="GO" id="GO:0003677">
    <property type="term" value="F:DNA binding"/>
    <property type="evidence" value="ECO:0007669"/>
    <property type="project" value="UniProtKB-KW"/>
</dbReference>
<dbReference type="InterPro" id="IPR000595">
    <property type="entry name" value="cNMP-bd_dom"/>
</dbReference>
<evidence type="ECO:0000313" key="7">
    <source>
        <dbReference type="Proteomes" id="UP000216345"/>
    </source>
</evidence>
<dbReference type="PROSITE" id="PS50042">
    <property type="entry name" value="CNMP_BINDING_3"/>
    <property type="match status" value="1"/>
</dbReference>
<feature type="domain" description="HTH crp-type" evidence="5">
    <location>
        <begin position="145"/>
        <end position="211"/>
    </location>
</feature>
<dbReference type="InterPro" id="IPR036388">
    <property type="entry name" value="WH-like_DNA-bd_sf"/>
</dbReference>
<reference evidence="6 7" key="1">
    <citation type="submission" date="2017-07" db="EMBL/GenBank/DDBJ databases">
        <title>Phylogenetic study on the rhizospheric bacterium Ochrobactrum sp. A44.</title>
        <authorList>
            <person name="Krzyzanowska D.M."/>
            <person name="Ossowicki A."/>
            <person name="Rajewska M."/>
            <person name="Maciag T."/>
            <person name="Kaczynski Z."/>
            <person name="Czerwicka M."/>
            <person name="Jafra S."/>
        </authorList>
    </citation>
    <scope>NUCLEOTIDE SEQUENCE [LARGE SCALE GENOMIC DNA]</scope>
    <source>
        <strain evidence="6 7">PR17</strain>
    </source>
</reference>
<evidence type="ECO:0000313" key="6">
    <source>
        <dbReference type="EMBL" id="OYR17295.1"/>
    </source>
</evidence>
<keyword evidence="1" id="KW-0805">Transcription regulation</keyword>
<organism evidence="6 7">
    <name type="scientific">Brucella rhizosphaerae</name>
    <dbReference type="NCBI Taxonomy" id="571254"/>
    <lineage>
        <taxon>Bacteria</taxon>
        <taxon>Pseudomonadati</taxon>
        <taxon>Pseudomonadota</taxon>
        <taxon>Alphaproteobacteria</taxon>
        <taxon>Hyphomicrobiales</taxon>
        <taxon>Brucellaceae</taxon>
        <taxon>Brucella/Ochrobactrum group</taxon>
        <taxon>Brucella</taxon>
    </lineage>
</organism>
<evidence type="ECO:0000259" key="5">
    <source>
        <dbReference type="PROSITE" id="PS51063"/>
    </source>
</evidence>
<sequence length="236" mass="26418">MDGVRQLQNRILNSLPPDIFCEIFTSLEPVTLERGQVIVAADQPIDYLYFLCSGIGSVIIVPASGKLAEAGMLGREGFGPTSLAVGTQKSIHQIVMQVGGHGHRIDARAARSHIKRHSLFANLLARYLQSFSSQVSYTVWANVNLNIHERLARWLLMTHDRTDGDEIILTHDFIALMLGVRRPSITTSLHMLEGKKLVRSERGRITIRDRKGLEEFAGEAYGKPEEEYHELFGTKL</sequence>
<dbReference type="PROSITE" id="PS51063">
    <property type="entry name" value="HTH_CRP_2"/>
    <property type="match status" value="1"/>
</dbReference>
<dbReference type="InterPro" id="IPR036390">
    <property type="entry name" value="WH_DNA-bd_sf"/>
</dbReference>
<dbReference type="Gene3D" id="1.10.10.10">
    <property type="entry name" value="Winged helix-like DNA-binding domain superfamily/Winged helix DNA-binding domain"/>
    <property type="match status" value="1"/>
</dbReference>